<protein>
    <submittedName>
        <fullName evidence="1">YhzD family protein</fullName>
    </submittedName>
</protein>
<proteinExistence type="predicted"/>
<dbReference type="InterPro" id="IPR025544">
    <property type="entry name" value="YhzD"/>
</dbReference>
<dbReference type="RefSeq" id="WP_124565247.1">
    <property type="nucleotide sequence ID" value="NZ_JARRRY010000003.1"/>
</dbReference>
<name>A0ABT6H3B5_9BACI</name>
<organism evidence="1 2">
    <name type="scientific">Ectobacillus antri</name>
    <dbReference type="NCBI Taxonomy" id="2486280"/>
    <lineage>
        <taxon>Bacteria</taxon>
        <taxon>Bacillati</taxon>
        <taxon>Bacillota</taxon>
        <taxon>Bacilli</taxon>
        <taxon>Bacillales</taxon>
        <taxon>Bacillaceae</taxon>
        <taxon>Ectobacillus</taxon>
    </lineage>
</organism>
<accession>A0ABT6H3B5</accession>
<comment type="caution">
    <text evidence="1">The sequence shown here is derived from an EMBL/GenBank/DDBJ whole genome shotgun (WGS) entry which is preliminary data.</text>
</comment>
<evidence type="ECO:0000313" key="2">
    <source>
        <dbReference type="Proteomes" id="UP001218246"/>
    </source>
</evidence>
<reference evidence="1 2" key="1">
    <citation type="submission" date="2023-04" db="EMBL/GenBank/DDBJ databases">
        <title>Ectobacillus antri isolated from activated sludge.</title>
        <authorList>
            <person name="Yan P."/>
            <person name="Liu X."/>
        </authorList>
    </citation>
    <scope>NUCLEOTIDE SEQUENCE [LARGE SCALE GENOMIC DNA]</scope>
    <source>
        <strain evidence="1 2">C18H</strain>
    </source>
</reference>
<gene>
    <name evidence="1" type="ORF">P6P90_07860</name>
</gene>
<keyword evidence="2" id="KW-1185">Reference proteome</keyword>
<dbReference type="Pfam" id="PF14120">
    <property type="entry name" value="YhzD"/>
    <property type="match status" value="1"/>
</dbReference>
<sequence>MGVYTITAYEKDGKKLIDKTFEAASEAEAKRIGEQLLREHHVYEQTHRCTSASGKLILFQR</sequence>
<dbReference type="Proteomes" id="UP001218246">
    <property type="component" value="Unassembled WGS sequence"/>
</dbReference>
<evidence type="ECO:0000313" key="1">
    <source>
        <dbReference type="EMBL" id="MDG5753886.1"/>
    </source>
</evidence>
<dbReference type="EMBL" id="JARULN010000005">
    <property type="protein sequence ID" value="MDG5753886.1"/>
    <property type="molecule type" value="Genomic_DNA"/>
</dbReference>